<dbReference type="InterPro" id="IPR002495">
    <property type="entry name" value="Glyco_trans_8"/>
</dbReference>
<dbReference type="Pfam" id="PF01553">
    <property type="entry name" value="Acyltransferase"/>
    <property type="match status" value="1"/>
</dbReference>
<dbReference type="CDD" id="cd07989">
    <property type="entry name" value="LPLAT_AGPAT-like"/>
    <property type="match status" value="1"/>
</dbReference>
<dbReference type="Gene3D" id="3.90.550.10">
    <property type="entry name" value="Spore Coat Polysaccharide Biosynthesis Protein SpsA, Chain A"/>
    <property type="match status" value="1"/>
</dbReference>
<evidence type="ECO:0000256" key="3">
    <source>
        <dbReference type="ARBA" id="ARBA00022723"/>
    </source>
</evidence>
<comment type="caution">
    <text evidence="5">The sequence shown here is derived from an EMBL/GenBank/DDBJ whole genome shotgun (WGS) entry which is preliminary data.</text>
</comment>
<evidence type="ECO:0000256" key="1">
    <source>
        <dbReference type="ARBA" id="ARBA00022676"/>
    </source>
</evidence>
<reference evidence="5 6" key="1">
    <citation type="journal article" date="2019" name="Nat. Med.">
        <title>A library of human gut bacterial isolates paired with longitudinal multiomics data enables mechanistic microbiome research.</title>
        <authorList>
            <person name="Poyet M."/>
            <person name="Groussin M."/>
            <person name="Gibbons S.M."/>
            <person name="Avila-Pacheco J."/>
            <person name="Jiang X."/>
            <person name="Kearney S.M."/>
            <person name="Perrotta A.R."/>
            <person name="Berdy B."/>
            <person name="Zhao S."/>
            <person name="Lieberman T.D."/>
            <person name="Swanson P.K."/>
            <person name="Smith M."/>
            <person name="Roesemann S."/>
            <person name="Alexander J.E."/>
            <person name="Rich S.A."/>
            <person name="Livny J."/>
            <person name="Vlamakis H."/>
            <person name="Clish C."/>
            <person name="Bullock K."/>
            <person name="Deik A."/>
            <person name="Scott J."/>
            <person name="Pierce K.A."/>
            <person name="Xavier R.J."/>
            <person name="Alm E.J."/>
        </authorList>
    </citation>
    <scope>NUCLEOTIDE SEQUENCE [LARGE SCALE GENOMIC DNA]</scope>
    <source>
        <strain evidence="5 6">BIOML-A1</strain>
    </source>
</reference>
<keyword evidence="1" id="KW-0328">Glycosyltransferase</keyword>
<evidence type="ECO:0000313" key="5">
    <source>
        <dbReference type="EMBL" id="MTR81757.1"/>
    </source>
</evidence>
<dbReference type="PANTHER" id="PTHR13778">
    <property type="entry name" value="GLYCOSYLTRANSFERASE 8 DOMAIN-CONTAINING PROTEIN"/>
    <property type="match status" value="1"/>
</dbReference>
<dbReference type="InterPro" id="IPR050748">
    <property type="entry name" value="Glycosyltrans_8_dom-fam"/>
</dbReference>
<keyword evidence="2" id="KW-0808">Transferase</keyword>
<dbReference type="SUPFAM" id="SSF53448">
    <property type="entry name" value="Nucleotide-diphospho-sugar transferases"/>
    <property type="match status" value="1"/>
</dbReference>
<name>A0A844KMP7_9FIRM</name>
<organism evidence="5 6">
    <name type="scientific">Roseburia faecis</name>
    <dbReference type="NCBI Taxonomy" id="301302"/>
    <lineage>
        <taxon>Bacteria</taxon>
        <taxon>Bacillati</taxon>
        <taxon>Bacillota</taxon>
        <taxon>Clostridia</taxon>
        <taxon>Lachnospirales</taxon>
        <taxon>Lachnospiraceae</taxon>
        <taxon>Roseburia</taxon>
    </lineage>
</organism>
<dbReference type="InterPro" id="IPR029044">
    <property type="entry name" value="Nucleotide-diphossugar_trans"/>
</dbReference>
<dbReference type="GO" id="GO:0016757">
    <property type="term" value="F:glycosyltransferase activity"/>
    <property type="evidence" value="ECO:0007669"/>
    <property type="project" value="UniProtKB-KW"/>
</dbReference>
<evidence type="ECO:0000313" key="6">
    <source>
        <dbReference type="Proteomes" id="UP000446657"/>
    </source>
</evidence>
<dbReference type="InterPro" id="IPR002123">
    <property type="entry name" value="Plipid/glycerol_acylTrfase"/>
</dbReference>
<protein>
    <recommendedName>
        <fullName evidence="4">Phospholipid/glycerol acyltransferase domain-containing protein</fullName>
    </recommendedName>
</protein>
<evidence type="ECO:0000259" key="4">
    <source>
        <dbReference type="SMART" id="SM00563"/>
    </source>
</evidence>
<dbReference type="SMART" id="SM00563">
    <property type="entry name" value="PlsC"/>
    <property type="match status" value="1"/>
</dbReference>
<dbReference type="AlphaFoldDB" id="A0A844KMP7"/>
<dbReference type="EMBL" id="WNAL01000015">
    <property type="protein sequence ID" value="MTR81757.1"/>
    <property type="molecule type" value="Genomic_DNA"/>
</dbReference>
<sequence length="613" mass="72271">MKRMQERRRSMKEKMNKIPVFYACDDNFVKYTMVSLQSMMDHASKEAQYEIHVLHTNISEEMQKKMHAMENANFSVQFDHVTEYLHSIQEKLPLRDYYSKTTYFRLFIAEMFPEIDKAIYIDSDTVVLGDIAQLYAYDLGDAYVGACKEQVMIQEDVYGTYVEKVLGVERDNYFNAGMLVINCEQFRKNHVLEQFMELLPMYNFVVTQDEDYLNLICHNKVCWLPQKWNVEVFGQIPCREEEICVLHYIMVSKPWHYSDCRLQEYFWESAEKTSVYAEIRKVLESYTDEERKRDAVSCDRLMQTAKDEIAKENNYLNLVKTGKLKSKDRLEVLEKIALYEREGRFGEDVEEDPPTRQLQPSEIDYLRKKLKSRIKTNLTYKVARSFLNKIIENKQLIIKDVVGIEYMDALTSGAVITCNHFNAFDSFAMQIAYEKSKQCKKRRLYRVIREGNYTNFPGFYGMLMRNCYTFPLSSNRDTMKKFLSSMDTVLQHGDFMLVYPEQSMWWNYRKPKPLKKGAYTFAAKNHVPVLPCFITMEDSDILGDDGFYVQEYTIHIAEPIYPDPQKTQAENVDAMRRKNAAVWKQIYEEFYGIPLVYDTAEAVQYVGKPTNIA</sequence>
<dbReference type="PANTHER" id="PTHR13778:SF47">
    <property type="entry name" value="LIPOPOLYSACCHARIDE 1,3-GALACTOSYLTRANSFERASE"/>
    <property type="match status" value="1"/>
</dbReference>
<gene>
    <name evidence="5" type="ORF">GMD30_08555</name>
</gene>
<proteinExistence type="predicted"/>
<dbReference type="Pfam" id="PF01501">
    <property type="entry name" value="Glyco_transf_8"/>
    <property type="match status" value="1"/>
</dbReference>
<dbReference type="CDD" id="cd04194">
    <property type="entry name" value="GT8_A4GalT_like"/>
    <property type="match status" value="1"/>
</dbReference>
<dbReference type="GO" id="GO:0046872">
    <property type="term" value="F:metal ion binding"/>
    <property type="evidence" value="ECO:0007669"/>
    <property type="project" value="UniProtKB-KW"/>
</dbReference>
<dbReference type="SUPFAM" id="SSF69593">
    <property type="entry name" value="Glycerol-3-phosphate (1)-acyltransferase"/>
    <property type="match status" value="1"/>
</dbReference>
<evidence type="ECO:0000256" key="2">
    <source>
        <dbReference type="ARBA" id="ARBA00022679"/>
    </source>
</evidence>
<accession>A0A844KMP7</accession>
<keyword evidence="3" id="KW-0479">Metal-binding</keyword>
<dbReference type="GO" id="GO:0016746">
    <property type="term" value="F:acyltransferase activity"/>
    <property type="evidence" value="ECO:0007669"/>
    <property type="project" value="InterPro"/>
</dbReference>
<feature type="domain" description="Phospholipid/glycerol acyltransferase" evidence="4">
    <location>
        <begin position="414"/>
        <end position="537"/>
    </location>
</feature>
<dbReference type="Proteomes" id="UP000446657">
    <property type="component" value="Unassembled WGS sequence"/>
</dbReference>